<dbReference type="OrthoDB" id="1470350at2759"/>
<dbReference type="PRINTS" id="PR00385">
    <property type="entry name" value="P450"/>
</dbReference>
<evidence type="ECO:0000256" key="5">
    <source>
        <dbReference type="PIRSR" id="PIRSR602403-1"/>
    </source>
</evidence>
<dbReference type="InterPro" id="IPR036396">
    <property type="entry name" value="Cyt_P450_sf"/>
</dbReference>
<dbReference type="STRING" id="1664694.A0A0N1H920"/>
<keyword evidence="6" id="KW-0472">Membrane</keyword>
<dbReference type="PANTHER" id="PTHR24305:SF166">
    <property type="entry name" value="CYTOCHROME P450 12A4, MITOCHONDRIAL-RELATED"/>
    <property type="match status" value="1"/>
</dbReference>
<dbReference type="AlphaFoldDB" id="A0A0N1H920"/>
<comment type="cofactor">
    <cofactor evidence="1 5">
        <name>heme</name>
        <dbReference type="ChEBI" id="CHEBI:30413"/>
    </cofactor>
</comment>
<keyword evidence="3 5" id="KW-0479">Metal-binding</keyword>
<keyword evidence="6" id="KW-0812">Transmembrane</keyword>
<dbReference type="GeneID" id="28732057"/>
<feature type="transmembrane region" description="Helical" evidence="6">
    <location>
        <begin position="36"/>
        <end position="55"/>
    </location>
</feature>
<reference evidence="7 8" key="1">
    <citation type="submission" date="2015-06" db="EMBL/GenBank/DDBJ databases">
        <title>Draft genome of the ant-associated black yeast Phialophora attae CBS 131958.</title>
        <authorList>
            <person name="Moreno L.F."/>
            <person name="Stielow B.J."/>
            <person name="de Hoog S."/>
            <person name="Vicente V.A."/>
            <person name="Weiss V.A."/>
            <person name="de Vries M."/>
            <person name="Cruz L.M."/>
            <person name="Souza E.M."/>
        </authorList>
    </citation>
    <scope>NUCLEOTIDE SEQUENCE [LARGE SCALE GENOMIC DNA]</scope>
    <source>
        <strain evidence="7 8">CBS 131958</strain>
    </source>
</reference>
<organism evidence="7 8">
    <name type="scientific">Cyphellophora attinorum</name>
    <dbReference type="NCBI Taxonomy" id="1664694"/>
    <lineage>
        <taxon>Eukaryota</taxon>
        <taxon>Fungi</taxon>
        <taxon>Dikarya</taxon>
        <taxon>Ascomycota</taxon>
        <taxon>Pezizomycotina</taxon>
        <taxon>Eurotiomycetes</taxon>
        <taxon>Chaetothyriomycetidae</taxon>
        <taxon>Chaetothyriales</taxon>
        <taxon>Cyphellophoraceae</taxon>
        <taxon>Cyphellophora</taxon>
    </lineage>
</organism>
<accession>A0A0N1H920</accession>
<evidence type="ECO:0000256" key="2">
    <source>
        <dbReference type="ARBA" id="ARBA00010617"/>
    </source>
</evidence>
<dbReference type="SUPFAM" id="SSF48264">
    <property type="entry name" value="Cytochrome P450"/>
    <property type="match status" value="1"/>
</dbReference>
<dbReference type="GO" id="GO:0020037">
    <property type="term" value="F:heme binding"/>
    <property type="evidence" value="ECO:0007669"/>
    <property type="project" value="InterPro"/>
</dbReference>
<dbReference type="RefSeq" id="XP_017999839.1">
    <property type="nucleotide sequence ID" value="XM_018140177.1"/>
</dbReference>
<proteinExistence type="inferred from homology"/>
<sequence length="578" mass="64293">MKAGPLVPLGLLLAVQYFGFAILVSTHREKLYFPGVRIVALHVFLLFDVAGYILWRALIRPQFSALRDLPKPRTRGGFLTGHVGAVFSNPLGRQVAEWINTIPNQGMLWFRGMMGAEYLIAAGADSLRDVLFAQAYDFEKTSAFRRYTKRFIAAGLVVQEGEIHKANRRAISPVFQPRAVDALKPMLTRKSEQSIQALLRRCNQAAGVYSPPQHDGTAVLDICDWATRFALDVACLVGFGEDFRLAETSEMKPVLHAYMTIFTGSKAKMSQYAWHNTAPPWLVNAFPHKLDADMDEASRVIHHLGDEAVRKRLELIQRGEKPPPDFLTEVIQCGKFTPSQCRDEVLILLAAAHESTAALIAMTIWRLTQSPELQDQLRNELKHFGMQAGIADMSESAYEQMTLINAILNEMMRLEPPLPITLRKAVRNTTVAGHVVKAGTYVVISPYAMGRSVDIWGSSALQFNPHRWIDPPTEEKPGPSPYGTLNEHGGASNHYGMLTFLKGPKGCTGERFAKAELRRIIAALVANFEWTIEQDHVPEQVGIVVVKPENGIQVRCRPLPRANGLDQGASLEEKSSLI</sequence>
<protein>
    <submittedName>
        <fullName evidence="7">Cytochrome 94A1</fullName>
    </submittedName>
</protein>
<dbReference type="EMBL" id="LFJN01000013">
    <property type="protein sequence ID" value="KPI39876.1"/>
    <property type="molecule type" value="Genomic_DNA"/>
</dbReference>
<dbReference type="PANTHER" id="PTHR24305">
    <property type="entry name" value="CYTOCHROME P450"/>
    <property type="match status" value="1"/>
</dbReference>
<keyword evidence="8" id="KW-1185">Reference proteome</keyword>
<dbReference type="InterPro" id="IPR002403">
    <property type="entry name" value="Cyt_P450_E_grp-IV"/>
</dbReference>
<feature type="binding site" description="axial binding residue" evidence="5">
    <location>
        <position position="507"/>
    </location>
    <ligand>
        <name>heme</name>
        <dbReference type="ChEBI" id="CHEBI:30413"/>
    </ligand>
    <ligandPart>
        <name>Fe</name>
        <dbReference type="ChEBI" id="CHEBI:18248"/>
    </ligandPart>
</feature>
<feature type="transmembrane region" description="Helical" evidence="6">
    <location>
        <begin position="6"/>
        <end position="24"/>
    </location>
</feature>
<dbReference type="GO" id="GO:0005506">
    <property type="term" value="F:iron ion binding"/>
    <property type="evidence" value="ECO:0007669"/>
    <property type="project" value="InterPro"/>
</dbReference>
<evidence type="ECO:0000313" key="7">
    <source>
        <dbReference type="EMBL" id="KPI39876.1"/>
    </source>
</evidence>
<name>A0A0N1H920_9EURO</name>
<dbReference type="InterPro" id="IPR050121">
    <property type="entry name" value="Cytochrome_P450_monoxygenase"/>
</dbReference>
<dbReference type="Proteomes" id="UP000038010">
    <property type="component" value="Unassembled WGS sequence"/>
</dbReference>
<evidence type="ECO:0000256" key="6">
    <source>
        <dbReference type="SAM" id="Phobius"/>
    </source>
</evidence>
<dbReference type="Gene3D" id="1.10.630.10">
    <property type="entry name" value="Cytochrome P450"/>
    <property type="match status" value="1"/>
</dbReference>
<dbReference type="GO" id="GO:0016705">
    <property type="term" value="F:oxidoreductase activity, acting on paired donors, with incorporation or reduction of molecular oxygen"/>
    <property type="evidence" value="ECO:0007669"/>
    <property type="project" value="InterPro"/>
</dbReference>
<comment type="caution">
    <text evidence="7">The sequence shown here is derived from an EMBL/GenBank/DDBJ whole genome shotgun (WGS) entry which is preliminary data.</text>
</comment>
<keyword evidence="5" id="KW-0349">Heme</keyword>
<keyword evidence="6" id="KW-1133">Transmembrane helix</keyword>
<comment type="similarity">
    <text evidence="2">Belongs to the cytochrome P450 family.</text>
</comment>
<dbReference type="InterPro" id="IPR001128">
    <property type="entry name" value="Cyt_P450"/>
</dbReference>
<evidence type="ECO:0000256" key="3">
    <source>
        <dbReference type="ARBA" id="ARBA00022723"/>
    </source>
</evidence>
<dbReference type="PRINTS" id="PR00465">
    <property type="entry name" value="EP450IV"/>
</dbReference>
<keyword evidence="4 5" id="KW-0408">Iron</keyword>
<evidence type="ECO:0000256" key="1">
    <source>
        <dbReference type="ARBA" id="ARBA00001971"/>
    </source>
</evidence>
<gene>
    <name evidence="7" type="ORF">AB675_11340</name>
</gene>
<dbReference type="GO" id="GO:0004497">
    <property type="term" value="F:monooxygenase activity"/>
    <property type="evidence" value="ECO:0007669"/>
    <property type="project" value="InterPro"/>
</dbReference>
<dbReference type="Pfam" id="PF00067">
    <property type="entry name" value="p450"/>
    <property type="match status" value="1"/>
</dbReference>
<evidence type="ECO:0000256" key="4">
    <source>
        <dbReference type="ARBA" id="ARBA00023004"/>
    </source>
</evidence>
<dbReference type="VEuPathDB" id="FungiDB:AB675_11340"/>
<evidence type="ECO:0000313" key="8">
    <source>
        <dbReference type="Proteomes" id="UP000038010"/>
    </source>
</evidence>